<organism evidence="1">
    <name type="scientific">Prymnesium polylepis</name>
    <dbReference type="NCBI Taxonomy" id="72548"/>
    <lineage>
        <taxon>Eukaryota</taxon>
        <taxon>Haptista</taxon>
        <taxon>Haptophyta</taxon>
        <taxon>Prymnesiophyceae</taxon>
        <taxon>Prymnesiales</taxon>
        <taxon>Prymnesiaceae</taxon>
        <taxon>Prymnesium</taxon>
    </lineage>
</organism>
<dbReference type="InterPro" id="IPR023214">
    <property type="entry name" value="HAD_sf"/>
</dbReference>
<dbReference type="SUPFAM" id="SSF56784">
    <property type="entry name" value="HAD-like"/>
    <property type="match status" value="1"/>
</dbReference>
<proteinExistence type="predicted"/>
<name>A0A7S4ICD6_9EUKA</name>
<dbReference type="InterPro" id="IPR036412">
    <property type="entry name" value="HAD-like_sf"/>
</dbReference>
<accession>A0A7S4ICD6</accession>
<dbReference type="AlphaFoldDB" id="A0A7S4ICD6"/>
<gene>
    <name evidence="1" type="ORF">CPOL0286_LOCUS9814</name>
</gene>
<sequence>MPIHFSNPDFLSKFEHPYPRFAQGAFKVALKALYEAKLRALRVPEEAITEKMGASFRQWGKPTEATFRFVEQRLRDLTPSGAGPVATERFYMVGDNPASDMEGVRRANIFHRGKSTSWKGVLVKTGVYKEGDETNGAAVVVQGIGQAVDWILEQEAKME</sequence>
<dbReference type="Gene3D" id="3.40.50.1000">
    <property type="entry name" value="HAD superfamily/HAD-like"/>
    <property type="match status" value="3"/>
</dbReference>
<dbReference type="EMBL" id="HBKO01021729">
    <property type="protein sequence ID" value="CAE2225121.1"/>
    <property type="molecule type" value="Transcribed_RNA"/>
</dbReference>
<reference evidence="1" key="1">
    <citation type="submission" date="2021-01" db="EMBL/GenBank/DDBJ databases">
        <authorList>
            <person name="Corre E."/>
            <person name="Pelletier E."/>
            <person name="Niang G."/>
            <person name="Scheremetjew M."/>
            <person name="Finn R."/>
            <person name="Kale V."/>
            <person name="Holt S."/>
            <person name="Cochrane G."/>
            <person name="Meng A."/>
            <person name="Brown T."/>
            <person name="Cohen L."/>
        </authorList>
    </citation>
    <scope>NUCLEOTIDE SEQUENCE</scope>
    <source>
        <strain evidence="1">UIO037</strain>
    </source>
</reference>
<protein>
    <submittedName>
        <fullName evidence="1">Uncharacterized protein</fullName>
    </submittedName>
</protein>
<dbReference type="Pfam" id="PF13242">
    <property type="entry name" value="Hydrolase_like"/>
    <property type="match status" value="1"/>
</dbReference>
<evidence type="ECO:0000313" key="1">
    <source>
        <dbReference type="EMBL" id="CAE2225121.1"/>
    </source>
</evidence>